<evidence type="ECO:0000256" key="7">
    <source>
        <dbReference type="ARBA" id="ARBA00023136"/>
    </source>
</evidence>
<dbReference type="InterPro" id="IPR002781">
    <property type="entry name" value="TM_pro_TauE-like"/>
</dbReference>
<feature type="transmembrane region" description="Helical" evidence="8">
    <location>
        <begin position="231"/>
        <end position="249"/>
    </location>
</feature>
<evidence type="ECO:0000313" key="9">
    <source>
        <dbReference type="EMBL" id="MDA5093203.1"/>
    </source>
</evidence>
<protein>
    <recommendedName>
        <fullName evidence="8">Probable membrane transporter protein</fullName>
    </recommendedName>
</protein>
<dbReference type="Proteomes" id="UP001528040">
    <property type="component" value="Unassembled WGS sequence"/>
</dbReference>
<keyword evidence="7 8" id="KW-0472">Membrane</keyword>
<dbReference type="Pfam" id="PF01925">
    <property type="entry name" value="TauE"/>
    <property type="match status" value="1"/>
</dbReference>
<feature type="transmembrane region" description="Helical" evidence="8">
    <location>
        <begin position="7"/>
        <end position="25"/>
    </location>
</feature>
<accession>A0ABT4VY54</accession>
<organism evidence="9 10">
    <name type="scientific">Aliiroseovarius salicola</name>
    <dbReference type="NCBI Taxonomy" id="3009082"/>
    <lineage>
        <taxon>Bacteria</taxon>
        <taxon>Pseudomonadati</taxon>
        <taxon>Pseudomonadota</taxon>
        <taxon>Alphaproteobacteria</taxon>
        <taxon>Rhodobacterales</taxon>
        <taxon>Paracoccaceae</taxon>
        <taxon>Aliiroseovarius</taxon>
    </lineage>
</organism>
<keyword evidence="6 8" id="KW-1133">Transmembrane helix</keyword>
<name>A0ABT4VY54_9RHOB</name>
<keyword evidence="10" id="KW-1185">Reference proteome</keyword>
<evidence type="ECO:0000256" key="4">
    <source>
        <dbReference type="ARBA" id="ARBA00022475"/>
    </source>
</evidence>
<proteinExistence type="inferred from homology"/>
<keyword evidence="4 8" id="KW-1003">Cell membrane</keyword>
<gene>
    <name evidence="9" type="ORF">O2N63_03800</name>
</gene>
<sequence length="255" mass="26856">MGIVADLPIWMLFLAVGVALSAGFVKGAVGFGLPLIMISGLAITLPAEIALAALILPTVVTNLWQSLRQGLRAAMEAVGKYKLFLTSFLVVIMLSAQLVRVLPQNVLFIAIGVPIVLLCLVQLRGWSPNLKPENRPRDESVVGAIAGFIGGISGVWGPPTVAYLTAVNTPKAEQMRVQGVIYGVGAVALVAAHLKSGVFNSQTAPLSALLLFPAVIGMMIGGRFHDAMPQATFKRVTLVILTVLGLNLIRKGLMG</sequence>
<evidence type="ECO:0000313" key="10">
    <source>
        <dbReference type="Proteomes" id="UP001528040"/>
    </source>
</evidence>
<dbReference type="RefSeq" id="WP_271052886.1">
    <property type="nucleotide sequence ID" value="NZ_JAQIIO010000002.1"/>
</dbReference>
<feature type="transmembrane region" description="Helical" evidence="8">
    <location>
        <begin position="106"/>
        <end position="127"/>
    </location>
</feature>
<dbReference type="PANTHER" id="PTHR30269">
    <property type="entry name" value="TRANSMEMBRANE PROTEIN YFCA"/>
    <property type="match status" value="1"/>
</dbReference>
<keyword evidence="3" id="KW-0813">Transport</keyword>
<comment type="caution">
    <text evidence="9">The sequence shown here is derived from an EMBL/GenBank/DDBJ whole genome shotgun (WGS) entry which is preliminary data.</text>
</comment>
<evidence type="ECO:0000256" key="6">
    <source>
        <dbReference type="ARBA" id="ARBA00022989"/>
    </source>
</evidence>
<comment type="similarity">
    <text evidence="2 8">Belongs to the 4-toluene sulfonate uptake permease (TSUP) (TC 2.A.102) family.</text>
</comment>
<evidence type="ECO:0000256" key="8">
    <source>
        <dbReference type="RuleBase" id="RU363041"/>
    </source>
</evidence>
<feature type="transmembrane region" description="Helical" evidence="8">
    <location>
        <begin position="81"/>
        <end position="100"/>
    </location>
</feature>
<feature type="transmembrane region" description="Helical" evidence="8">
    <location>
        <begin position="31"/>
        <end position="60"/>
    </location>
</feature>
<reference evidence="9 10" key="1">
    <citation type="submission" date="2023-01" db="EMBL/GenBank/DDBJ databases">
        <authorList>
            <person name="Yoon J.-W."/>
        </authorList>
    </citation>
    <scope>NUCLEOTIDE SEQUENCE [LARGE SCALE GENOMIC DNA]</scope>
    <source>
        <strain evidence="9 10">KMU-50</strain>
    </source>
</reference>
<evidence type="ECO:0000256" key="3">
    <source>
        <dbReference type="ARBA" id="ARBA00022448"/>
    </source>
</evidence>
<feature type="transmembrane region" description="Helical" evidence="8">
    <location>
        <begin position="139"/>
        <end position="157"/>
    </location>
</feature>
<dbReference type="PANTHER" id="PTHR30269:SF32">
    <property type="entry name" value="MEMBRANE TRANSPORTER PROTEIN-RELATED"/>
    <property type="match status" value="1"/>
</dbReference>
<evidence type="ECO:0000256" key="2">
    <source>
        <dbReference type="ARBA" id="ARBA00009142"/>
    </source>
</evidence>
<keyword evidence="5 8" id="KW-0812">Transmembrane</keyword>
<evidence type="ECO:0000256" key="1">
    <source>
        <dbReference type="ARBA" id="ARBA00004651"/>
    </source>
</evidence>
<dbReference type="InterPro" id="IPR052017">
    <property type="entry name" value="TSUP"/>
</dbReference>
<dbReference type="EMBL" id="JAQIIO010000002">
    <property type="protein sequence ID" value="MDA5093203.1"/>
    <property type="molecule type" value="Genomic_DNA"/>
</dbReference>
<feature type="transmembrane region" description="Helical" evidence="8">
    <location>
        <begin position="177"/>
        <end position="194"/>
    </location>
</feature>
<feature type="transmembrane region" description="Helical" evidence="8">
    <location>
        <begin position="206"/>
        <end position="225"/>
    </location>
</feature>
<evidence type="ECO:0000256" key="5">
    <source>
        <dbReference type="ARBA" id="ARBA00022692"/>
    </source>
</evidence>
<comment type="subcellular location">
    <subcellularLocation>
        <location evidence="1 8">Cell membrane</location>
        <topology evidence="1 8">Multi-pass membrane protein</topology>
    </subcellularLocation>
</comment>